<dbReference type="RefSeq" id="WP_118097973.1">
    <property type="nucleotide sequence ID" value="NZ_CAUELN010000004.1"/>
</dbReference>
<dbReference type="Proteomes" id="UP000266172">
    <property type="component" value="Unassembled WGS sequence"/>
</dbReference>
<sequence>MRIQLVRTLQGGEKLAGPVITKENEILISEGTTLKTEYLDLISFLGIETVCIEDPYEEDETPHDIISNEKREEYIEKIKSILEKHIYHRGSSLREIEYVAEDIIQDVMQADENMVIDLLEREGNLYEHTLVVTKLCIIVAKKMKLTAEQIYRLALGALLHDLGLRYITVPYINCDINELSEAEAFEYRKHPILAYSVLEEEKWMDPFVKKMVLVHHERRDGSGFPLKQKTRDTECGILQACDAFDCFISGMECRRMSIQQALEYLVEGTDIFYDRRIVRAIERLVARYPVGTRVRLNTGESGIVLKQTENSIRPVIRILDEENRLTEKVYQLNKNKNVSILQVEN</sequence>
<dbReference type="InterPro" id="IPR003607">
    <property type="entry name" value="HD/PDEase_dom"/>
</dbReference>
<protein>
    <submittedName>
        <fullName evidence="1">HD domain-containing protein</fullName>
    </submittedName>
</protein>
<dbReference type="PANTHER" id="PTHR43155:SF2">
    <property type="entry name" value="CYCLIC DI-GMP PHOSPHODIESTERASE PA4108"/>
    <property type="match status" value="1"/>
</dbReference>
<dbReference type="AlphaFoldDB" id="A0A395V4N2"/>
<evidence type="ECO:0000313" key="2">
    <source>
        <dbReference type="Proteomes" id="UP000266172"/>
    </source>
</evidence>
<dbReference type="Gene3D" id="1.10.3210.10">
    <property type="entry name" value="Hypothetical protein af1432"/>
    <property type="match status" value="1"/>
</dbReference>
<dbReference type="SUPFAM" id="SSF109604">
    <property type="entry name" value="HD-domain/PDEase-like"/>
    <property type="match status" value="1"/>
</dbReference>
<organism evidence="1 2">
    <name type="scientific">Roseburia hominis</name>
    <dbReference type="NCBI Taxonomy" id="301301"/>
    <lineage>
        <taxon>Bacteria</taxon>
        <taxon>Bacillati</taxon>
        <taxon>Bacillota</taxon>
        <taxon>Clostridia</taxon>
        <taxon>Lachnospirales</taxon>
        <taxon>Lachnospiraceae</taxon>
        <taxon>Roseburia</taxon>
    </lineage>
</organism>
<dbReference type="Pfam" id="PF13487">
    <property type="entry name" value="HD_5"/>
    <property type="match status" value="1"/>
</dbReference>
<dbReference type="CDD" id="cd00077">
    <property type="entry name" value="HDc"/>
    <property type="match status" value="1"/>
</dbReference>
<name>A0A395V4N2_9FIRM</name>
<proteinExistence type="predicted"/>
<dbReference type="EMBL" id="QRVL01000014">
    <property type="protein sequence ID" value="RGS37627.1"/>
    <property type="molecule type" value="Genomic_DNA"/>
</dbReference>
<comment type="caution">
    <text evidence="1">The sequence shown here is derived from an EMBL/GenBank/DDBJ whole genome shotgun (WGS) entry which is preliminary data.</text>
</comment>
<accession>A0A395V4N2</accession>
<gene>
    <name evidence="1" type="ORF">DWX93_13610</name>
</gene>
<reference evidence="1 2" key="1">
    <citation type="submission" date="2018-08" db="EMBL/GenBank/DDBJ databases">
        <title>A genome reference for cultivated species of the human gut microbiota.</title>
        <authorList>
            <person name="Zou Y."/>
            <person name="Xue W."/>
            <person name="Luo G."/>
        </authorList>
    </citation>
    <scope>NUCLEOTIDE SEQUENCE [LARGE SCALE GENOMIC DNA]</scope>
    <source>
        <strain evidence="1 2">AF22-12AC</strain>
    </source>
</reference>
<evidence type="ECO:0000313" key="1">
    <source>
        <dbReference type="EMBL" id="RGS37627.1"/>
    </source>
</evidence>
<dbReference type="PANTHER" id="PTHR43155">
    <property type="entry name" value="CYCLIC DI-GMP PHOSPHODIESTERASE PA4108-RELATED"/>
    <property type="match status" value="1"/>
</dbReference>